<reference evidence="2" key="1">
    <citation type="submission" date="2023-03" db="EMBL/GenBank/DDBJ databases">
        <title>Mating type loci evolution in Malassezia.</title>
        <authorList>
            <person name="Coelho M.A."/>
        </authorList>
    </citation>
    <scope>NUCLEOTIDE SEQUENCE</scope>
    <source>
        <strain evidence="2">CBS 7876</strain>
    </source>
</reference>
<name>A0AAF0IV04_9BASI</name>
<dbReference type="EMBL" id="CP119934">
    <property type="protein sequence ID" value="WFD01506.1"/>
    <property type="molecule type" value="Genomic_DNA"/>
</dbReference>
<feature type="compositionally biased region" description="Polar residues" evidence="1">
    <location>
        <begin position="46"/>
        <end position="56"/>
    </location>
</feature>
<feature type="region of interest" description="Disordered" evidence="1">
    <location>
        <begin position="275"/>
        <end position="317"/>
    </location>
</feature>
<evidence type="ECO:0000313" key="2">
    <source>
        <dbReference type="EMBL" id="WFD01506.1"/>
    </source>
</evidence>
<gene>
    <name evidence="2" type="ORF">MOBT1_000172</name>
</gene>
<protein>
    <submittedName>
        <fullName evidence="2">Uncharacterized protein</fullName>
    </submittedName>
</protein>
<feature type="compositionally biased region" description="Polar residues" evidence="1">
    <location>
        <begin position="1"/>
        <end position="20"/>
    </location>
</feature>
<evidence type="ECO:0000313" key="3">
    <source>
        <dbReference type="Proteomes" id="UP001214603"/>
    </source>
</evidence>
<accession>A0AAF0IV04</accession>
<keyword evidence="3" id="KW-1185">Reference proteome</keyword>
<proteinExistence type="predicted"/>
<organism evidence="2 3">
    <name type="scientific">Malassezia obtusa</name>
    <dbReference type="NCBI Taxonomy" id="76774"/>
    <lineage>
        <taxon>Eukaryota</taxon>
        <taxon>Fungi</taxon>
        <taxon>Dikarya</taxon>
        <taxon>Basidiomycota</taxon>
        <taxon>Ustilaginomycotina</taxon>
        <taxon>Malasseziomycetes</taxon>
        <taxon>Malasseziales</taxon>
        <taxon>Malasseziaceae</taxon>
        <taxon>Malassezia</taxon>
    </lineage>
</organism>
<sequence length="427" mass="46583">MKSLQSLQNEALATGSTPRSASGVHRRRSSAIQSAPAVEPKLSMQAAGSTPQPMNLALNNLSQSAVDDMSDFETGAPPSPSTLTDIILTLHASLYGAKRGVEEIREMVWRYYDGDAVFDSPLVSAHGRRRIVDQFILAFACPGIDIRSELRDVICSDFEFDGTRAGIIDHTITVSLFPNLFGSHHERDALATTPGAPLSHGNVTPHPFANYPTPTTSESGGFHRSRSSYGFSMSPVTPATPFQSGRAGSNGGWSSRPRTPATHDIDAGAVRTANHDVSPFPTLSHSSSGEFGPTPRSAEPSQIDTTGFPPSTSRDSLATPMPLDTRPAMPLDAGMSHWSAQGLGRNSMWVLLLNLISPKRTLRSIFSVELRLLSRLEFNEAGRIVRHEDSWSLREMIDGIFPFLSLLYNFERFLVGLFTSWLIRMLF</sequence>
<feature type="region of interest" description="Disordered" evidence="1">
    <location>
        <begin position="1"/>
        <end position="56"/>
    </location>
</feature>
<evidence type="ECO:0000256" key="1">
    <source>
        <dbReference type="SAM" id="MobiDB-lite"/>
    </source>
</evidence>
<feature type="compositionally biased region" description="Polar residues" evidence="1">
    <location>
        <begin position="239"/>
        <end position="257"/>
    </location>
</feature>
<dbReference type="AlphaFoldDB" id="A0AAF0IV04"/>
<feature type="compositionally biased region" description="Polar residues" evidence="1">
    <location>
        <begin position="299"/>
        <end position="316"/>
    </location>
</feature>
<feature type="region of interest" description="Disordered" evidence="1">
    <location>
        <begin position="239"/>
        <end position="263"/>
    </location>
</feature>
<dbReference type="Proteomes" id="UP001214603">
    <property type="component" value="Chromosome 1"/>
</dbReference>